<dbReference type="SMART" id="SM00347">
    <property type="entry name" value="HTH_MARR"/>
    <property type="match status" value="1"/>
</dbReference>
<dbReference type="PROSITE" id="PS01117">
    <property type="entry name" value="HTH_MARR_1"/>
    <property type="match status" value="1"/>
</dbReference>
<reference evidence="6" key="1">
    <citation type="submission" date="2017-09" db="EMBL/GenBank/DDBJ databases">
        <title>Depth-based differentiation of microbial function through sediment-hosted aquifers and enrichment of novel symbionts in the deep terrestrial subsurface.</title>
        <authorList>
            <person name="Probst A.J."/>
            <person name="Ladd B."/>
            <person name="Jarett J.K."/>
            <person name="Geller-Mcgrath D.E."/>
            <person name="Sieber C.M.K."/>
            <person name="Emerson J.B."/>
            <person name="Anantharaman K."/>
            <person name="Thomas B.C."/>
            <person name="Malmstrom R."/>
            <person name="Stieglmeier M."/>
            <person name="Klingl A."/>
            <person name="Woyke T."/>
            <person name="Ryan C.M."/>
            <person name="Banfield J.F."/>
        </authorList>
    </citation>
    <scope>NUCLEOTIDE SEQUENCE [LARGE SCALE GENOMIC DNA]</scope>
</reference>
<feature type="domain" description="HTH marR-type" evidence="4">
    <location>
        <begin position="1"/>
        <end position="137"/>
    </location>
</feature>
<dbReference type="Proteomes" id="UP000228900">
    <property type="component" value="Unassembled WGS sequence"/>
</dbReference>
<accession>A0A2M6WN74</accession>
<dbReference type="InterPro" id="IPR036390">
    <property type="entry name" value="WH_DNA-bd_sf"/>
</dbReference>
<dbReference type="GO" id="GO:0003677">
    <property type="term" value="F:DNA binding"/>
    <property type="evidence" value="ECO:0007669"/>
    <property type="project" value="UniProtKB-KW"/>
</dbReference>
<dbReference type="InterPro" id="IPR000835">
    <property type="entry name" value="HTH_MarR-typ"/>
</dbReference>
<keyword evidence="3" id="KW-0804">Transcription</keyword>
<evidence type="ECO:0000256" key="3">
    <source>
        <dbReference type="ARBA" id="ARBA00023163"/>
    </source>
</evidence>
<protein>
    <recommendedName>
        <fullName evidence="4">HTH marR-type domain-containing protein</fullName>
    </recommendedName>
</protein>
<dbReference type="SUPFAM" id="SSF46785">
    <property type="entry name" value="Winged helix' DNA-binding domain"/>
    <property type="match status" value="1"/>
</dbReference>
<dbReference type="PROSITE" id="PS50995">
    <property type="entry name" value="HTH_MARR_2"/>
    <property type="match status" value="1"/>
</dbReference>
<dbReference type="PRINTS" id="PR00598">
    <property type="entry name" value="HTHMARR"/>
</dbReference>
<gene>
    <name evidence="5" type="ORF">COT98_04590</name>
</gene>
<organism evidence="5 6">
    <name type="scientific">Candidatus Falkowbacteria bacterium CG10_big_fil_rev_8_21_14_0_10_39_9</name>
    <dbReference type="NCBI Taxonomy" id="1974566"/>
    <lineage>
        <taxon>Bacteria</taxon>
        <taxon>Candidatus Falkowiibacteriota</taxon>
    </lineage>
</organism>
<dbReference type="GO" id="GO:0003700">
    <property type="term" value="F:DNA-binding transcription factor activity"/>
    <property type="evidence" value="ECO:0007669"/>
    <property type="project" value="InterPro"/>
</dbReference>
<evidence type="ECO:0000256" key="2">
    <source>
        <dbReference type="ARBA" id="ARBA00023125"/>
    </source>
</evidence>
<evidence type="ECO:0000313" key="6">
    <source>
        <dbReference type="Proteomes" id="UP000228900"/>
    </source>
</evidence>
<evidence type="ECO:0000256" key="1">
    <source>
        <dbReference type="ARBA" id="ARBA00023015"/>
    </source>
</evidence>
<dbReference type="GO" id="GO:0006950">
    <property type="term" value="P:response to stress"/>
    <property type="evidence" value="ECO:0007669"/>
    <property type="project" value="TreeGrafter"/>
</dbReference>
<dbReference type="Pfam" id="PF01047">
    <property type="entry name" value="MarR"/>
    <property type="match status" value="1"/>
</dbReference>
<evidence type="ECO:0000313" key="5">
    <source>
        <dbReference type="EMBL" id="PIT94261.1"/>
    </source>
</evidence>
<proteinExistence type="predicted"/>
<dbReference type="AlphaFoldDB" id="A0A2M6WN74"/>
<name>A0A2M6WN74_9BACT</name>
<dbReference type="Gene3D" id="1.10.10.10">
    <property type="entry name" value="Winged helix-like DNA-binding domain superfamily/Winged helix DNA-binding domain"/>
    <property type="match status" value="1"/>
</dbReference>
<evidence type="ECO:0000259" key="4">
    <source>
        <dbReference type="PROSITE" id="PS50995"/>
    </source>
</evidence>
<keyword evidence="2" id="KW-0238">DNA-binding</keyword>
<dbReference type="PANTHER" id="PTHR33164:SF43">
    <property type="entry name" value="HTH-TYPE TRANSCRIPTIONAL REPRESSOR YETL"/>
    <property type="match status" value="1"/>
</dbReference>
<dbReference type="InterPro" id="IPR023187">
    <property type="entry name" value="Tscrpt_reg_MarR-type_CS"/>
</dbReference>
<dbReference type="PANTHER" id="PTHR33164">
    <property type="entry name" value="TRANSCRIPTIONAL REGULATOR, MARR FAMILY"/>
    <property type="match status" value="1"/>
</dbReference>
<dbReference type="InterPro" id="IPR036388">
    <property type="entry name" value="WH-like_DNA-bd_sf"/>
</dbReference>
<dbReference type="EMBL" id="PFAQ01000062">
    <property type="protein sequence ID" value="PIT94261.1"/>
    <property type="molecule type" value="Genomic_DNA"/>
</dbReference>
<sequence length="137" mass="15257">MKSALTKSLICSIFNAGQILRERARAESSLTDCSFLHMHTLHYLEENGSVNMKEIANFLHITPPSATSLVNSLVTRGFITRVGNESDRRTIKLQITAAGRTLLKNSFKRIVADLEKHVARLSESEQKAFSAILNKIS</sequence>
<keyword evidence="1" id="KW-0805">Transcription regulation</keyword>
<comment type="caution">
    <text evidence="5">The sequence shown here is derived from an EMBL/GenBank/DDBJ whole genome shotgun (WGS) entry which is preliminary data.</text>
</comment>
<dbReference type="InterPro" id="IPR039422">
    <property type="entry name" value="MarR/SlyA-like"/>
</dbReference>